<name>A0A0A9H6C9_ARUDO</name>
<dbReference type="AlphaFoldDB" id="A0A0A9H6C9"/>
<sequence>MKLQNIASAEEQILATGHCVSSCYCHLQQQSSIAEDWFTSRCTFRNQVQVWHSLEELEQQIHKLVIE</sequence>
<dbReference type="EMBL" id="GBRH01165146">
    <property type="protein sequence ID" value="JAE32750.1"/>
    <property type="molecule type" value="Transcribed_RNA"/>
</dbReference>
<accession>A0A0A9H6C9</accession>
<protein>
    <submittedName>
        <fullName evidence="1">Uncharacterized protein</fullName>
    </submittedName>
</protein>
<evidence type="ECO:0000313" key="1">
    <source>
        <dbReference type="EMBL" id="JAE32750.1"/>
    </source>
</evidence>
<proteinExistence type="predicted"/>
<reference evidence="1" key="1">
    <citation type="submission" date="2014-09" db="EMBL/GenBank/DDBJ databases">
        <authorList>
            <person name="Magalhaes I.L.F."/>
            <person name="Oliveira U."/>
            <person name="Santos F.R."/>
            <person name="Vidigal T.H.D.A."/>
            <person name="Brescovit A.D."/>
            <person name="Santos A.J."/>
        </authorList>
    </citation>
    <scope>NUCLEOTIDE SEQUENCE</scope>
    <source>
        <tissue evidence="1">Shoot tissue taken approximately 20 cm above the soil surface</tissue>
    </source>
</reference>
<reference evidence="1" key="2">
    <citation type="journal article" date="2015" name="Data Brief">
        <title>Shoot transcriptome of the giant reed, Arundo donax.</title>
        <authorList>
            <person name="Barrero R.A."/>
            <person name="Guerrero F.D."/>
            <person name="Moolhuijzen P."/>
            <person name="Goolsby J.A."/>
            <person name="Tidwell J."/>
            <person name="Bellgard S.E."/>
            <person name="Bellgard M.I."/>
        </authorList>
    </citation>
    <scope>NUCLEOTIDE SEQUENCE</scope>
    <source>
        <tissue evidence="1">Shoot tissue taken approximately 20 cm above the soil surface</tissue>
    </source>
</reference>
<organism evidence="1">
    <name type="scientific">Arundo donax</name>
    <name type="common">Giant reed</name>
    <name type="synonym">Donax arundinaceus</name>
    <dbReference type="NCBI Taxonomy" id="35708"/>
    <lineage>
        <taxon>Eukaryota</taxon>
        <taxon>Viridiplantae</taxon>
        <taxon>Streptophyta</taxon>
        <taxon>Embryophyta</taxon>
        <taxon>Tracheophyta</taxon>
        <taxon>Spermatophyta</taxon>
        <taxon>Magnoliopsida</taxon>
        <taxon>Liliopsida</taxon>
        <taxon>Poales</taxon>
        <taxon>Poaceae</taxon>
        <taxon>PACMAD clade</taxon>
        <taxon>Arundinoideae</taxon>
        <taxon>Arundineae</taxon>
        <taxon>Arundo</taxon>
    </lineage>
</organism>